<sequence length="295" mass="33143">MLASTLAEELARKWRDAGGPIAVPPDQVGKTVSQSPTAQETVVTEPPPNTIKSDGKKERPRRFTPYGPTPIQFDQSVTEQISAIQRQQHTVASHDYFLTAPEYRGTAEKPKVPTGIWGFDKADVDRYPVLKKRNFFCIQHHQATELWDVGEYVIDAMETRDAGSPEPSSLDDPDGSHEEEKLNNAIYGRRYVRDTLGRRFHKKPAIHITLKNGRKMTNHSFIIRKVNDEYDSRGHTKSQWMISLPAGTDEHTYPPDADKSIIDGRTLVEICTADVVNWVPQADEAEIGDEPDLAA</sequence>
<name>A0ACC2W2X4_9TREE</name>
<evidence type="ECO:0000313" key="2">
    <source>
        <dbReference type="Proteomes" id="UP001230649"/>
    </source>
</evidence>
<reference evidence="1" key="1">
    <citation type="submission" date="2023-04" db="EMBL/GenBank/DDBJ databases">
        <title>Draft Genome sequencing of Naganishia species isolated from polar environments using Oxford Nanopore Technology.</title>
        <authorList>
            <person name="Leo P."/>
            <person name="Venkateswaran K."/>
        </authorList>
    </citation>
    <scope>NUCLEOTIDE SEQUENCE</scope>
    <source>
        <strain evidence="1">MNA-CCFEE 5262</strain>
    </source>
</reference>
<comment type="caution">
    <text evidence="1">The sequence shown here is derived from an EMBL/GenBank/DDBJ whole genome shotgun (WGS) entry which is preliminary data.</text>
</comment>
<accession>A0ACC2W2X4</accession>
<evidence type="ECO:0000313" key="1">
    <source>
        <dbReference type="EMBL" id="KAJ9105206.1"/>
    </source>
</evidence>
<organism evidence="1 2">
    <name type="scientific">Naganishia adeliensis</name>
    <dbReference type="NCBI Taxonomy" id="92952"/>
    <lineage>
        <taxon>Eukaryota</taxon>
        <taxon>Fungi</taxon>
        <taxon>Dikarya</taxon>
        <taxon>Basidiomycota</taxon>
        <taxon>Agaricomycotina</taxon>
        <taxon>Tremellomycetes</taxon>
        <taxon>Filobasidiales</taxon>
        <taxon>Filobasidiaceae</taxon>
        <taxon>Naganishia</taxon>
    </lineage>
</organism>
<keyword evidence="2" id="KW-1185">Reference proteome</keyword>
<proteinExistence type="predicted"/>
<gene>
    <name evidence="1" type="ORF">QFC20_004341</name>
</gene>
<dbReference type="EMBL" id="JASBWS010000049">
    <property type="protein sequence ID" value="KAJ9105206.1"/>
    <property type="molecule type" value="Genomic_DNA"/>
</dbReference>
<dbReference type="Proteomes" id="UP001230649">
    <property type="component" value="Unassembled WGS sequence"/>
</dbReference>
<protein>
    <submittedName>
        <fullName evidence="1">Uncharacterized protein</fullName>
    </submittedName>
</protein>